<comment type="similarity">
    <text evidence="2 13 14">Belongs to the RecF family.</text>
</comment>
<accession>A0A7W7GQ72</accession>
<dbReference type="InterPro" id="IPR042174">
    <property type="entry name" value="RecF_2"/>
</dbReference>
<keyword evidence="6 13" id="KW-0547">Nucleotide-binding</keyword>
<keyword evidence="17" id="KW-1185">Reference proteome</keyword>
<dbReference type="GO" id="GO:0006260">
    <property type="term" value="P:DNA replication"/>
    <property type="evidence" value="ECO:0007669"/>
    <property type="project" value="UniProtKB-UniRule"/>
</dbReference>
<dbReference type="Pfam" id="PF02463">
    <property type="entry name" value="SMC_N"/>
    <property type="match status" value="1"/>
</dbReference>
<evidence type="ECO:0000313" key="17">
    <source>
        <dbReference type="Proteomes" id="UP000540191"/>
    </source>
</evidence>
<evidence type="ECO:0000256" key="12">
    <source>
        <dbReference type="ARBA" id="ARBA00025401"/>
    </source>
</evidence>
<evidence type="ECO:0000256" key="3">
    <source>
        <dbReference type="ARBA" id="ARBA00020170"/>
    </source>
</evidence>
<dbReference type="Gene3D" id="1.20.1050.90">
    <property type="entry name" value="RecF/RecN/SMC, N-terminal domain"/>
    <property type="match status" value="1"/>
</dbReference>
<comment type="caution">
    <text evidence="16">The sequence shown here is derived from an EMBL/GenBank/DDBJ whole genome shotgun (WGS) entry which is preliminary data.</text>
</comment>
<proteinExistence type="inferred from homology"/>
<dbReference type="SMART" id="SM00382">
    <property type="entry name" value="AAA"/>
    <property type="match status" value="1"/>
</dbReference>
<dbReference type="AlphaFoldDB" id="A0A7W7GQ72"/>
<evidence type="ECO:0000256" key="11">
    <source>
        <dbReference type="ARBA" id="ARBA00023236"/>
    </source>
</evidence>
<evidence type="ECO:0000259" key="15">
    <source>
        <dbReference type="SMART" id="SM00382"/>
    </source>
</evidence>
<dbReference type="Proteomes" id="UP000540191">
    <property type="component" value="Unassembled WGS sequence"/>
</dbReference>
<sequence length="412" mass="44469">MYLSQLSVADFRSYRSAHLELRPGATVLVGANGVGKTNLVEAIGYLSTQVSHRVSHDASLVRIGEQRALVAGRVHRGSRSVALELEVVPGRSNRVAINRGAPVRAKEGLGILRTVVFAPEDLALVTQDPAGRRRFLDQLMVQLRPALGEASADYERALRQRNALLKTARQTRRWGAEEDATLAVWDQHLSAAGARLLNGRLHVLQLLAQPLARMYEALTNGSKAATFTYDSTVPGVSGTHRAVPEVAELAAAMREGLERVHEQERSRGLTLVGPHRDELALFLGPAPARGYASHGETWSLALALRLASFEVLVEDDPDPDARPVLILDDVFAELDAARRSRLAALVGRAEQVIFTAAAEKDIPAELGAERVVVRQDAEGSFVAVAEADAADSDGRPSAAEIREGDIRAVRGD</sequence>
<evidence type="ECO:0000256" key="14">
    <source>
        <dbReference type="RuleBase" id="RU000578"/>
    </source>
</evidence>
<organism evidence="16 17">
    <name type="scientific">Micrococcus cohnii</name>
    <dbReference type="NCBI Taxonomy" id="993416"/>
    <lineage>
        <taxon>Bacteria</taxon>
        <taxon>Bacillati</taxon>
        <taxon>Actinomycetota</taxon>
        <taxon>Actinomycetes</taxon>
        <taxon>Micrococcales</taxon>
        <taxon>Micrococcaceae</taxon>
        <taxon>Micrococcus</taxon>
    </lineage>
</organism>
<evidence type="ECO:0000256" key="13">
    <source>
        <dbReference type="HAMAP-Rule" id="MF_00365"/>
    </source>
</evidence>
<dbReference type="EMBL" id="JACHNA010000001">
    <property type="protein sequence ID" value="MBB4736269.1"/>
    <property type="molecule type" value="Genomic_DNA"/>
</dbReference>
<dbReference type="GO" id="GO:0003697">
    <property type="term" value="F:single-stranded DNA binding"/>
    <property type="evidence" value="ECO:0007669"/>
    <property type="project" value="UniProtKB-UniRule"/>
</dbReference>
<keyword evidence="10 13" id="KW-0234">DNA repair</keyword>
<keyword evidence="7 13" id="KW-0227">DNA damage</keyword>
<dbReference type="HAMAP" id="MF_00365">
    <property type="entry name" value="RecF"/>
    <property type="match status" value="1"/>
</dbReference>
<dbReference type="InterPro" id="IPR018078">
    <property type="entry name" value="DNA-binding_RecF_CS"/>
</dbReference>
<feature type="binding site" evidence="13">
    <location>
        <begin position="30"/>
        <end position="37"/>
    </location>
    <ligand>
        <name>ATP</name>
        <dbReference type="ChEBI" id="CHEBI:30616"/>
    </ligand>
</feature>
<keyword evidence="9 13" id="KW-0238">DNA-binding</keyword>
<evidence type="ECO:0000256" key="10">
    <source>
        <dbReference type="ARBA" id="ARBA00023204"/>
    </source>
</evidence>
<keyword evidence="11 13" id="KW-0742">SOS response</keyword>
<dbReference type="GO" id="GO:0009432">
    <property type="term" value="P:SOS response"/>
    <property type="evidence" value="ECO:0007669"/>
    <property type="project" value="UniProtKB-UniRule"/>
</dbReference>
<dbReference type="InterPro" id="IPR001238">
    <property type="entry name" value="DNA-binding_RecF"/>
</dbReference>
<dbReference type="GO" id="GO:0005737">
    <property type="term" value="C:cytoplasm"/>
    <property type="evidence" value="ECO:0007669"/>
    <property type="project" value="UniProtKB-SubCell"/>
</dbReference>
<dbReference type="GO" id="GO:0000731">
    <property type="term" value="P:DNA synthesis involved in DNA repair"/>
    <property type="evidence" value="ECO:0007669"/>
    <property type="project" value="TreeGrafter"/>
</dbReference>
<dbReference type="GO" id="GO:0005524">
    <property type="term" value="F:ATP binding"/>
    <property type="evidence" value="ECO:0007669"/>
    <property type="project" value="UniProtKB-UniRule"/>
</dbReference>
<keyword evidence="4 13" id="KW-0963">Cytoplasm</keyword>
<dbReference type="Gene3D" id="3.40.50.300">
    <property type="entry name" value="P-loop containing nucleotide triphosphate hydrolases"/>
    <property type="match status" value="1"/>
</dbReference>
<evidence type="ECO:0000256" key="5">
    <source>
        <dbReference type="ARBA" id="ARBA00022705"/>
    </source>
</evidence>
<comment type="subcellular location">
    <subcellularLocation>
        <location evidence="1 13 14">Cytoplasm</location>
    </subcellularLocation>
</comment>
<keyword evidence="8 13" id="KW-0067">ATP-binding</keyword>
<dbReference type="RefSeq" id="WP_184241881.1">
    <property type="nucleotide sequence ID" value="NZ_JACHNA010000001.1"/>
</dbReference>
<keyword evidence="5 13" id="KW-0235">DNA replication</keyword>
<dbReference type="SUPFAM" id="SSF52540">
    <property type="entry name" value="P-loop containing nucleoside triphosphate hydrolases"/>
    <property type="match status" value="1"/>
</dbReference>
<gene>
    <name evidence="13" type="primary">recF</name>
    <name evidence="16" type="ORF">HDA30_001777</name>
</gene>
<dbReference type="PANTHER" id="PTHR32182:SF0">
    <property type="entry name" value="DNA REPLICATION AND REPAIR PROTEIN RECF"/>
    <property type="match status" value="1"/>
</dbReference>
<evidence type="ECO:0000256" key="6">
    <source>
        <dbReference type="ARBA" id="ARBA00022741"/>
    </source>
</evidence>
<dbReference type="NCBIfam" id="TIGR00611">
    <property type="entry name" value="recf"/>
    <property type="match status" value="1"/>
</dbReference>
<evidence type="ECO:0000313" key="16">
    <source>
        <dbReference type="EMBL" id="MBB4736269.1"/>
    </source>
</evidence>
<evidence type="ECO:0000256" key="4">
    <source>
        <dbReference type="ARBA" id="ARBA00022490"/>
    </source>
</evidence>
<evidence type="ECO:0000256" key="2">
    <source>
        <dbReference type="ARBA" id="ARBA00008016"/>
    </source>
</evidence>
<dbReference type="PANTHER" id="PTHR32182">
    <property type="entry name" value="DNA REPLICATION AND REPAIR PROTEIN RECF"/>
    <property type="match status" value="1"/>
</dbReference>
<dbReference type="InterPro" id="IPR027417">
    <property type="entry name" value="P-loop_NTPase"/>
</dbReference>
<protein>
    <recommendedName>
        <fullName evidence="3 13">DNA replication and repair protein RecF</fullName>
    </recommendedName>
</protein>
<dbReference type="InterPro" id="IPR003395">
    <property type="entry name" value="RecF/RecN/SMC_N"/>
</dbReference>
<name>A0A7W7GQ72_9MICC</name>
<feature type="domain" description="AAA+ ATPase" evidence="15">
    <location>
        <begin position="22"/>
        <end position="378"/>
    </location>
</feature>
<dbReference type="GO" id="GO:0006302">
    <property type="term" value="P:double-strand break repair"/>
    <property type="evidence" value="ECO:0007669"/>
    <property type="project" value="TreeGrafter"/>
</dbReference>
<reference evidence="16 17" key="1">
    <citation type="submission" date="2020-08" db="EMBL/GenBank/DDBJ databases">
        <title>Sequencing the genomes of 1000 actinobacteria strains.</title>
        <authorList>
            <person name="Klenk H.-P."/>
        </authorList>
    </citation>
    <scope>NUCLEOTIDE SEQUENCE [LARGE SCALE GENOMIC DNA]</scope>
    <source>
        <strain evidence="16 17">DSM 23974</strain>
    </source>
</reference>
<evidence type="ECO:0000256" key="9">
    <source>
        <dbReference type="ARBA" id="ARBA00023125"/>
    </source>
</evidence>
<dbReference type="InterPro" id="IPR003593">
    <property type="entry name" value="AAA+_ATPase"/>
</dbReference>
<dbReference type="PROSITE" id="PS00618">
    <property type="entry name" value="RECF_2"/>
    <property type="match status" value="1"/>
</dbReference>
<evidence type="ECO:0000256" key="8">
    <source>
        <dbReference type="ARBA" id="ARBA00022840"/>
    </source>
</evidence>
<evidence type="ECO:0000256" key="7">
    <source>
        <dbReference type="ARBA" id="ARBA00022763"/>
    </source>
</evidence>
<evidence type="ECO:0000256" key="1">
    <source>
        <dbReference type="ARBA" id="ARBA00004496"/>
    </source>
</evidence>
<comment type="function">
    <text evidence="12 13 14">The RecF protein is involved in DNA metabolism; it is required for DNA replication and normal SOS inducibility. RecF binds preferentially to single-stranded, linear DNA. It also seems to bind ATP.</text>
</comment>